<organism evidence="3 4">
    <name type="scientific">Cerina litoralis</name>
    <dbReference type="NCBI Taxonomy" id="2874477"/>
    <lineage>
        <taxon>Bacteria</taxon>
        <taxon>Pseudomonadati</taxon>
        <taxon>Bacteroidota</taxon>
        <taxon>Flavobacteriia</taxon>
        <taxon>Flavobacteriales</taxon>
        <taxon>Flavobacteriaceae</taxon>
        <taxon>Cerina</taxon>
    </lineage>
</organism>
<protein>
    <submittedName>
        <fullName evidence="3">DUF6268 family outer membrane beta-barrel protein</fullName>
    </submittedName>
</protein>
<gene>
    <name evidence="3" type="ORF">K8352_07665</name>
</gene>
<feature type="signal peptide" evidence="1">
    <location>
        <begin position="1"/>
        <end position="23"/>
    </location>
</feature>
<dbReference type="Proteomes" id="UP001200642">
    <property type="component" value="Unassembled WGS sequence"/>
</dbReference>
<dbReference type="PROSITE" id="PS51257">
    <property type="entry name" value="PROKAR_LIPOPROTEIN"/>
    <property type="match status" value="1"/>
</dbReference>
<name>A0AAE3JPC3_9FLAO</name>
<feature type="domain" description="DUF6268" evidence="2">
    <location>
        <begin position="39"/>
        <end position="288"/>
    </location>
</feature>
<comment type="caution">
    <text evidence="3">The sequence shown here is derived from an EMBL/GenBank/DDBJ whole genome shotgun (WGS) entry which is preliminary data.</text>
</comment>
<sequence>MKNKSLIGLLCFIAGLVACTAQSPDGAKVEYTFMPRNSSSAQTARLKLVANFPIRLKKEQIIFLGAEYNGYKYSILRDVPFEEHRLASFQLFDFNMGYSFMWNKDWRFIGVVTPRLMSTFSEGIRNRDFKVNATAALFKERKDLDKPYRLVLGLTYNTNNNLKFPLPLVYYEKRFHPNWSFTVGIPKNDLKYYLTEKHILLSELLLDGYFVNVQGNIALPNNYVATDISSMALVSLVGYQYKFTKLISVYGYVGTTLYQNGDLRDESGNEVYTLNDKQSLYLRTGFKIGIF</sequence>
<keyword evidence="1" id="KW-0732">Signal</keyword>
<evidence type="ECO:0000313" key="4">
    <source>
        <dbReference type="Proteomes" id="UP001200642"/>
    </source>
</evidence>
<evidence type="ECO:0000259" key="2">
    <source>
        <dbReference type="Pfam" id="PF19783"/>
    </source>
</evidence>
<reference evidence="3" key="1">
    <citation type="submission" date="2023-02" db="EMBL/GenBank/DDBJ databases">
        <title>Genome of Flavobacteriaceae gen. nov. sp. strain F89.</title>
        <authorList>
            <person name="Wang Y."/>
        </authorList>
    </citation>
    <scope>NUCLEOTIDE SEQUENCE</scope>
    <source>
        <strain evidence="3">F89</strain>
    </source>
</reference>
<dbReference type="AlphaFoldDB" id="A0AAE3JPC3"/>
<keyword evidence="4" id="KW-1185">Reference proteome</keyword>
<dbReference type="Pfam" id="PF19783">
    <property type="entry name" value="DUF6268"/>
    <property type="match status" value="1"/>
</dbReference>
<feature type="chain" id="PRO_5041901933" evidence="1">
    <location>
        <begin position="24"/>
        <end position="291"/>
    </location>
</feature>
<dbReference type="InterPro" id="IPR046235">
    <property type="entry name" value="DUF6268"/>
</dbReference>
<accession>A0AAE3JPC3</accession>
<evidence type="ECO:0000256" key="1">
    <source>
        <dbReference type="SAM" id="SignalP"/>
    </source>
</evidence>
<dbReference type="EMBL" id="JAIRBC010000009">
    <property type="protein sequence ID" value="MCG2460619.1"/>
    <property type="molecule type" value="Genomic_DNA"/>
</dbReference>
<evidence type="ECO:0000313" key="3">
    <source>
        <dbReference type="EMBL" id="MCG2460619.1"/>
    </source>
</evidence>
<proteinExistence type="predicted"/>